<dbReference type="Proteomes" id="UP000011859">
    <property type="component" value="Chromosome"/>
</dbReference>
<proteinExistence type="predicted"/>
<evidence type="ECO:0000313" key="2">
    <source>
        <dbReference type="EMBL" id="AGG89147.1"/>
    </source>
</evidence>
<dbReference type="AlphaFoldDB" id="M4NGD0"/>
<feature type="chain" id="PRO_5004056189" description="Lipoprotein" evidence="1">
    <location>
        <begin position="18"/>
        <end position="205"/>
    </location>
</feature>
<dbReference type="STRING" id="666685.R2APBS1_2024"/>
<dbReference type="KEGG" id="rhd:R2APBS1_2024"/>
<dbReference type="OrthoDB" id="8637570at2"/>
<evidence type="ECO:0008006" key="4">
    <source>
        <dbReference type="Google" id="ProtNLM"/>
    </source>
</evidence>
<keyword evidence="3" id="KW-1185">Reference proteome</keyword>
<reference evidence="2 3" key="1">
    <citation type="submission" date="2012-04" db="EMBL/GenBank/DDBJ databases">
        <title>Complete genome of Rhodanobacter sp. 2APBS1.</title>
        <authorList>
            <consortium name="US DOE Joint Genome Institute"/>
            <person name="Huntemann M."/>
            <person name="Wei C.-L."/>
            <person name="Han J."/>
            <person name="Detter J.C."/>
            <person name="Han C."/>
            <person name="Tapia R."/>
            <person name="Munk A.C.C."/>
            <person name="Chen A."/>
            <person name="Krypides N."/>
            <person name="Mavromatis K."/>
            <person name="Markowitz V."/>
            <person name="Szeto E."/>
            <person name="Ivanova N."/>
            <person name="Mikhailova N."/>
            <person name="Ovchinnikova G."/>
            <person name="Pagani I."/>
            <person name="Pati A."/>
            <person name="Goodwin L."/>
            <person name="Peters L."/>
            <person name="Pitluck S."/>
            <person name="Woyke T."/>
            <person name="Prakash O."/>
            <person name="Elkins J."/>
            <person name="Brown S."/>
            <person name="Palumbo A."/>
            <person name="Hemme C."/>
            <person name="Zhou J."/>
            <person name="Watson D."/>
            <person name="Jardine P."/>
            <person name="Kostka J."/>
            <person name="Green S."/>
        </authorList>
    </citation>
    <scope>NUCLEOTIDE SEQUENCE [LARGE SCALE GENOMIC DNA]</scope>
    <source>
        <strain evidence="2 3">2APBS1</strain>
    </source>
</reference>
<keyword evidence="1" id="KW-0732">Signal</keyword>
<name>M4NGD0_9GAMM</name>
<accession>M4NGD0</accession>
<dbReference type="PROSITE" id="PS51257">
    <property type="entry name" value="PROKAR_LIPOPROTEIN"/>
    <property type="match status" value="1"/>
</dbReference>
<evidence type="ECO:0000313" key="3">
    <source>
        <dbReference type="Proteomes" id="UP000011859"/>
    </source>
</evidence>
<evidence type="ECO:0000256" key="1">
    <source>
        <dbReference type="SAM" id="SignalP"/>
    </source>
</evidence>
<gene>
    <name evidence="2" type="ORF">R2APBS1_2024</name>
</gene>
<organism evidence="2 3">
    <name type="scientific">Rhodanobacter denitrificans</name>
    <dbReference type="NCBI Taxonomy" id="666685"/>
    <lineage>
        <taxon>Bacteria</taxon>
        <taxon>Pseudomonadati</taxon>
        <taxon>Pseudomonadota</taxon>
        <taxon>Gammaproteobacteria</taxon>
        <taxon>Lysobacterales</taxon>
        <taxon>Rhodanobacteraceae</taxon>
        <taxon>Rhodanobacter</taxon>
    </lineage>
</organism>
<dbReference type="GeneID" id="72428758"/>
<dbReference type="HOGENOM" id="CLU_109264_0_0_6"/>
<dbReference type="RefSeq" id="WP_015447872.1">
    <property type="nucleotide sequence ID" value="NC_020541.1"/>
</dbReference>
<dbReference type="eggNOG" id="ENOG50332VP">
    <property type="taxonomic scope" value="Bacteria"/>
</dbReference>
<sequence length="205" mass="21685" precursor="true">MKVLKLALAILSTAVLAACGSAKDASKSNFEGAINKHFAEDCTPLSFGFGQLTGVKGTDHGYPVIVRDTNYALQPNTAARAAFDALAKAGLLTAKPAQIPSSGHEPETGTAYALTEKGKQSLVRPGSVSFCVGHRRVDEVVQFSEPSDGLGQTMSAATYTYTVVDVPEWANDPAVRAAFPSLNQLLEPHQKAQATMVLMNDGWSM</sequence>
<feature type="signal peptide" evidence="1">
    <location>
        <begin position="1"/>
        <end position="17"/>
    </location>
</feature>
<dbReference type="EMBL" id="CP003470">
    <property type="protein sequence ID" value="AGG89147.1"/>
    <property type="molecule type" value="Genomic_DNA"/>
</dbReference>
<protein>
    <recommendedName>
        <fullName evidence="4">Lipoprotein</fullName>
    </recommendedName>
</protein>